<proteinExistence type="predicted"/>
<dbReference type="InterPro" id="IPR036388">
    <property type="entry name" value="WH-like_DNA-bd_sf"/>
</dbReference>
<dbReference type="SUPFAM" id="SSF46785">
    <property type="entry name" value="Winged helix' DNA-binding domain"/>
    <property type="match status" value="1"/>
</dbReference>
<dbReference type="PROSITE" id="PS50987">
    <property type="entry name" value="HTH_ARSR_2"/>
    <property type="match status" value="1"/>
</dbReference>
<dbReference type="GO" id="GO:0003700">
    <property type="term" value="F:DNA-binding transcription factor activity"/>
    <property type="evidence" value="ECO:0007669"/>
    <property type="project" value="InterPro"/>
</dbReference>
<dbReference type="KEGG" id="sphu:SPPYR_2501"/>
<evidence type="ECO:0000313" key="2">
    <source>
        <dbReference type="EMBL" id="SBV33621.1"/>
    </source>
</evidence>
<feature type="domain" description="HTH arsR-type" evidence="1">
    <location>
        <begin position="4"/>
        <end position="98"/>
    </location>
</feature>
<dbReference type="PANTHER" id="PTHR38600">
    <property type="entry name" value="TRANSCRIPTIONAL REGULATORY PROTEIN"/>
    <property type="match status" value="1"/>
</dbReference>
<reference evidence="2" key="1">
    <citation type="submission" date="2016-03" db="EMBL/GenBank/DDBJ databases">
        <authorList>
            <person name="Ploux O."/>
        </authorList>
    </citation>
    <scope>NUCLEOTIDE SEQUENCE</scope>
    <source>
        <strain evidence="2">UC10</strain>
    </source>
</reference>
<evidence type="ECO:0000259" key="1">
    <source>
        <dbReference type="PROSITE" id="PS50987"/>
    </source>
</evidence>
<organism evidence="2">
    <name type="scientific">uncultured Sphingopyxis sp</name>
    <dbReference type="NCBI Taxonomy" id="310581"/>
    <lineage>
        <taxon>Bacteria</taxon>
        <taxon>Pseudomonadati</taxon>
        <taxon>Pseudomonadota</taxon>
        <taxon>Alphaproteobacteria</taxon>
        <taxon>Sphingomonadales</taxon>
        <taxon>Sphingomonadaceae</taxon>
        <taxon>Sphingopyxis</taxon>
        <taxon>environmental samples</taxon>
    </lineage>
</organism>
<dbReference type="InterPro" id="IPR011991">
    <property type="entry name" value="ArsR-like_HTH"/>
</dbReference>
<dbReference type="NCBIfam" id="NF033788">
    <property type="entry name" value="HTH_metalloreg"/>
    <property type="match status" value="1"/>
</dbReference>
<dbReference type="AlphaFoldDB" id="A0A1Y5PUF7"/>
<dbReference type="PRINTS" id="PR00778">
    <property type="entry name" value="HTHARSR"/>
</dbReference>
<gene>
    <name evidence="2" type="ORF">SPPYR_2501</name>
</gene>
<dbReference type="CDD" id="cd00090">
    <property type="entry name" value="HTH_ARSR"/>
    <property type="match status" value="1"/>
</dbReference>
<protein>
    <submittedName>
        <fullName evidence="2">Transcriptional regulator, ArsR family</fullName>
    </submittedName>
</protein>
<dbReference type="InterPro" id="IPR001845">
    <property type="entry name" value="HTH_ArsR_DNA-bd_dom"/>
</dbReference>
<dbReference type="EMBL" id="LT598653">
    <property type="protein sequence ID" value="SBV33621.1"/>
    <property type="molecule type" value="Genomic_DNA"/>
</dbReference>
<dbReference type="Gene3D" id="1.10.10.10">
    <property type="entry name" value="Winged helix-like DNA-binding domain superfamily/Winged helix DNA-binding domain"/>
    <property type="match status" value="1"/>
</dbReference>
<dbReference type="InterPro" id="IPR036390">
    <property type="entry name" value="WH_DNA-bd_sf"/>
</dbReference>
<sequence length="118" mass="13107">MVHHMANQTQSLDSVFHALADPTRRAVISRLLDGAAPVKRLSEPFQMGLPAFLKHLSVLEASGLIHTEKHGRVRNCRIDAARLAAAEGWLAEQRAIWQGRTDRLAAFVESQHPPEEPT</sequence>
<dbReference type="SMART" id="SM00418">
    <property type="entry name" value="HTH_ARSR"/>
    <property type="match status" value="1"/>
</dbReference>
<dbReference type="Pfam" id="PF12840">
    <property type="entry name" value="HTH_20"/>
    <property type="match status" value="1"/>
</dbReference>
<dbReference type="PANTHER" id="PTHR38600:SF2">
    <property type="entry name" value="SLL0088 PROTEIN"/>
    <property type="match status" value="1"/>
</dbReference>
<name>A0A1Y5PUF7_9SPHN</name>
<accession>A0A1Y5PUF7</accession>